<keyword evidence="2 4" id="KW-0521">NADP</keyword>
<dbReference type="InterPro" id="IPR028939">
    <property type="entry name" value="P5C_Rdtase_cat_N"/>
</dbReference>
<evidence type="ECO:0000259" key="8">
    <source>
        <dbReference type="Pfam" id="PF03807"/>
    </source>
</evidence>
<keyword evidence="4 7" id="KW-0641">Proline biosynthesis</keyword>
<accession>A0A3G8LS47</accession>
<feature type="binding site" evidence="6">
    <location>
        <begin position="29"/>
        <end position="34"/>
    </location>
    <ligand>
        <name>NADP(+)</name>
        <dbReference type="ChEBI" id="CHEBI:58349"/>
    </ligand>
</feature>
<dbReference type="HAMAP" id="MF_01925">
    <property type="entry name" value="P5C_reductase"/>
    <property type="match status" value="1"/>
</dbReference>
<evidence type="ECO:0000313" key="10">
    <source>
        <dbReference type="EMBL" id="AZG72264.1"/>
    </source>
</evidence>
<proteinExistence type="inferred from homology"/>
<dbReference type="PANTHER" id="PTHR11645">
    <property type="entry name" value="PYRROLINE-5-CARBOXYLATE REDUCTASE"/>
    <property type="match status" value="1"/>
</dbReference>
<dbReference type="UniPathway" id="UPA00098">
    <property type="reaction ID" value="UER00361"/>
</dbReference>
<dbReference type="PROSITE" id="PS00521">
    <property type="entry name" value="P5CR"/>
    <property type="match status" value="1"/>
</dbReference>
<dbReference type="GO" id="GO:0055129">
    <property type="term" value="P:L-proline biosynthetic process"/>
    <property type="evidence" value="ECO:0007669"/>
    <property type="project" value="UniProtKB-UniRule"/>
</dbReference>
<dbReference type="EMBL" id="CP034015">
    <property type="protein sequence ID" value="AZG72264.1"/>
    <property type="molecule type" value="Genomic_DNA"/>
</dbReference>
<feature type="domain" description="Pyrroline-5-carboxylate reductase catalytic N-terminal" evidence="8">
    <location>
        <begin position="26"/>
        <end position="121"/>
    </location>
</feature>
<reference evidence="11" key="1">
    <citation type="submission" date="2018-11" db="EMBL/GenBank/DDBJ databases">
        <title>Shewanella sp. M2.</title>
        <authorList>
            <person name="Hwang Y.J."/>
            <person name="Hwang C.Y."/>
        </authorList>
    </citation>
    <scope>NUCLEOTIDE SEQUENCE [LARGE SCALE GENOMIC DNA]</scope>
    <source>
        <strain evidence="11">LMG 19866</strain>
    </source>
</reference>
<comment type="function">
    <text evidence="4">Catalyzes the reduction of 1-pyrroline-5-carboxylate (PCA) to L-proline.</text>
</comment>
<keyword evidence="11" id="KW-1185">Reference proteome</keyword>
<dbReference type="RefSeq" id="WP_124729858.1">
    <property type="nucleotide sequence ID" value="NZ_CBCSKC010000049.1"/>
</dbReference>
<feature type="binding site" evidence="6">
    <location>
        <begin position="90"/>
        <end position="93"/>
    </location>
    <ligand>
        <name>NADP(+)</name>
        <dbReference type="ChEBI" id="CHEBI:58349"/>
    </ligand>
</feature>
<keyword evidence="4" id="KW-0963">Cytoplasm</keyword>
<dbReference type="InterPro" id="IPR029036">
    <property type="entry name" value="P5CR_dimer"/>
</dbReference>
<dbReference type="Gene3D" id="1.10.3730.10">
    <property type="entry name" value="ProC C-terminal domain-like"/>
    <property type="match status" value="1"/>
</dbReference>
<keyword evidence="3 4" id="KW-0560">Oxidoreductase</keyword>
<comment type="catalytic activity">
    <reaction evidence="4">
        <text>L-proline + NAD(+) = (S)-1-pyrroline-5-carboxylate + NADH + 2 H(+)</text>
        <dbReference type="Rhea" id="RHEA:14105"/>
        <dbReference type="ChEBI" id="CHEBI:15378"/>
        <dbReference type="ChEBI" id="CHEBI:17388"/>
        <dbReference type="ChEBI" id="CHEBI:57540"/>
        <dbReference type="ChEBI" id="CHEBI:57945"/>
        <dbReference type="ChEBI" id="CHEBI:60039"/>
        <dbReference type="EC" id="1.5.1.2"/>
    </reaction>
</comment>
<evidence type="ECO:0000256" key="2">
    <source>
        <dbReference type="ARBA" id="ARBA00022857"/>
    </source>
</evidence>
<comment type="catalytic activity">
    <reaction evidence="4 7">
        <text>L-proline + NADP(+) = (S)-1-pyrroline-5-carboxylate + NADPH + 2 H(+)</text>
        <dbReference type="Rhea" id="RHEA:14109"/>
        <dbReference type="ChEBI" id="CHEBI:15378"/>
        <dbReference type="ChEBI" id="CHEBI:17388"/>
        <dbReference type="ChEBI" id="CHEBI:57783"/>
        <dbReference type="ChEBI" id="CHEBI:58349"/>
        <dbReference type="ChEBI" id="CHEBI:60039"/>
        <dbReference type="EC" id="1.5.1.2"/>
    </reaction>
</comment>
<dbReference type="PIRSF" id="PIRSF000193">
    <property type="entry name" value="Pyrrol-5-carb_rd"/>
    <property type="match status" value="1"/>
</dbReference>
<dbReference type="KEGG" id="slj:EGC82_05455"/>
<dbReference type="FunFam" id="1.10.3730.10:FF:000001">
    <property type="entry name" value="Pyrroline-5-carboxylate reductase"/>
    <property type="match status" value="1"/>
</dbReference>
<sequence>MAFSFLATFSEVIISQHQSLDPNTCIAFIGGGNMAKAIISGLLKQGHNSANILVCAPSQTTRHDLMNKFNVKVHHDNTAAVAFADVIIVAVKPFVVPVVCEQLSEVMQHDNRKLVISIAAGVKHATLCQKLNNSPKVICAMPNLPTAIGEGLTGLFAGSDTQQNDIALAESVMRAVGETVWLKDENQMSTIVAAAGSSPAYLFLFLEAMEKAAIEQGLPQETATKAVLQSAMGAISMAMNSQHNLASLRQQVTSPKGTTEQAIMAFQDGDLDQLVASAMACAATRAKELSIG</sequence>
<dbReference type="Pfam" id="PF03807">
    <property type="entry name" value="F420_oxidored"/>
    <property type="match status" value="1"/>
</dbReference>
<dbReference type="InterPro" id="IPR000304">
    <property type="entry name" value="Pyrroline-COOH_reductase"/>
</dbReference>
<comment type="pathway">
    <text evidence="4 7">Amino-acid biosynthesis; L-proline biosynthesis; L-proline from L-glutamate 5-semialdehyde: step 1/1.</text>
</comment>
<dbReference type="SUPFAM" id="SSF48179">
    <property type="entry name" value="6-phosphogluconate dehydrogenase C-terminal domain-like"/>
    <property type="match status" value="1"/>
</dbReference>
<evidence type="ECO:0000256" key="1">
    <source>
        <dbReference type="ARBA" id="ARBA00005525"/>
    </source>
</evidence>
<dbReference type="InterPro" id="IPR008927">
    <property type="entry name" value="6-PGluconate_DH-like_C_sf"/>
</dbReference>
<feature type="domain" description="Pyrroline-5-carboxylate reductase dimerisation" evidence="9">
    <location>
        <begin position="185"/>
        <end position="289"/>
    </location>
</feature>
<evidence type="ECO:0000313" key="11">
    <source>
        <dbReference type="Proteomes" id="UP000278035"/>
    </source>
</evidence>
<dbReference type="Gene3D" id="3.40.50.720">
    <property type="entry name" value="NAD(P)-binding Rossmann-like Domain"/>
    <property type="match status" value="1"/>
</dbReference>
<dbReference type="SUPFAM" id="SSF51735">
    <property type="entry name" value="NAD(P)-binding Rossmann-fold domains"/>
    <property type="match status" value="1"/>
</dbReference>
<dbReference type="GO" id="GO:0005737">
    <property type="term" value="C:cytoplasm"/>
    <property type="evidence" value="ECO:0007669"/>
    <property type="project" value="UniProtKB-SubCell"/>
</dbReference>
<evidence type="ECO:0000256" key="3">
    <source>
        <dbReference type="ARBA" id="ARBA00023002"/>
    </source>
</evidence>
<keyword evidence="4 7" id="KW-0028">Amino-acid biosynthesis</keyword>
<protein>
    <recommendedName>
        <fullName evidence="4 5">Pyrroline-5-carboxylate reductase</fullName>
        <shortName evidence="4">P5C reductase</shortName>
        <shortName evidence="4">P5CR</shortName>
        <ecNumber evidence="4 5">1.5.1.2</ecNumber>
    </recommendedName>
    <alternativeName>
        <fullName evidence="4">PCA reductase</fullName>
    </alternativeName>
</protein>
<evidence type="ECO:0000259" key="9">
    <source>
        <dbReference type="Pfam" id="PF14748"/>
    </source>
</evidence>
<dbReference type="NCBIfam" id="TIGR00112">
    <property type="entry name" value="proC"/>
    <property type="match status" value="1"/>
</dbReference>
<evidence type="ECO:0000256" key="4">
    <source>
        <dbReference type="HAMAP-Rule" id="MF_01925"/>
    </source>
</evidence>
<evidence type="ECO:0000256" key="5">
    <source>
        <dbReference type="NCBIfam" id="TIGR00112"/>
    </source>
</evidence>
<dbReference type="PANTHER" id="PTHR11645:SF0">
    <property type="entry name" value="PYRROLINE-5-CARBOXYLATE REDUCTASE 3"/>
    <property type="match status" value="1"/>
</dbReference>
<dbReference type="InterPro" id="IPR036291">
    <property type="entry name" value="NAD(P)-bd_dom_sf"/>
</dbReference>
<dbReference type="InterPro" id="IPR053790">
    <property type="entry name" value="P5CR-like_CS"/>
</dbReference>
<dbReference type="Pfam" id="PF14748">
    <property type="entry name" value="P5CR_dimer"/>
    <property type="match status" value="1"/>
</dbReference>
<comment type="similarity">
    <text evidence="1 4 7">Belongs to the pyrroline-5-carboxylate reductase family.</text>
</comment>
<dbReference type="OrthoDB" id="9805754at2"/>
<gene>
    <name evidence="4" type="primary">proC</name>
    <name evidence="10" type="ORF">EGC82_05455</name>
</gene>
<comment type="subcellular location">
    <subcellularLocation>
        <location evidence="4">Cytoplasm</location>
    </subcellularLocation>
</comment>
<evidence type="ECO:0000256" key="7">
    <source>
        <dbReference type="RuleBase" id="RU003903"/>
    </source>
</evidence>
<feature type="binding site" evidence="6">
    <location>
        <position position="77"/>
    </location>
    <ligand>
        <name>NADPH</name>
        <dbReference type="ChEBI" id="CHEBI:57783"/>
    </ligand>
</feature>
<name>A0A3G8LS47_9GAMM</name>
<organism evidence="10 11">
    <name type="scientific">Shewanella livingstonensis</name>
    <dbReference type="NCBI Taxonomy" id="150120"/>
    <lineage>
        <taxon>Bacteria</taxon>
        <taxon>Pseudomonadati</taxon>
        <taxon>Pseudomonadota</taxon>
        <taxon>Gammaproteobacteria</taxon>
        <taxon>Alteromonadales</taxon>
        <taxon>Shewanellaceae</taxon>
        <taxon>Shewanella</taxon>
    </lineage>
</organism>
<dbReference type="GO" id="GO:0004735">
    <property type="term" value="F:pyrroline-5-carboxylate reductase activity"/>
    <property type="evidence" value="ECO:0007669"/>
    <property type="project" value="UniProtKB-UniRule"/>
</dbReference>
<dbReference type="EC" id="1.5.1.2" evidence="4 5"/>
<dbReference type="AlphaFoldDB" id="A0A3G8LS47"/>
<evidence type="ECO:0000256" key="6">
    <source>
        <dbReference type="PIRSR" id="PIRSR000193-1"/>
    </source>
</evidence>
<dbReference type="Proteomes" id="UP000278035">
    <property type="component" value="Chromosome"/>
</dbReference>